<name>A0A0R0C9W1_9GAMM</name>
<dbReference type="InterPro" id="IPR052746">
    <property type="entry name" value="MlaB_ABC_Transporter"/>
</dbReference>
<dbReference type="RefSeq" id="WP_057635996.1">
    <property type="nucleotide sequence ID" value="NZ_LDJI01000045.1"/>
</dbReference>
<dbReference type="PROSITE" id="PS50801">
    <property type="entry name" value="STAS"/>
    <property type="match status" value="1"/>
</dbReference>
<gene>
    <name evidence="2" type="ORF">ABB26_17545</name>
</gene>
<organism evidence="2 3">
    <name type="scientific">Stenotrophomonas humi</name>
    <dbReference type="NCBI Taxonomy" id="405444"/>
    <lineage>
        <taxon>Bacteria</taxon>
        <taxon>Pseudomonadati</taxon>
        <taxon>Pseudomonadota</taxon>
        <taxon>Gammaproteobacteria</taxon>
        <taxon>Lysobacterales</taxon>
        <taxon>Lysobacteraceae</taxon>
        <taxon>Stenotrophomonas</taxon>
    </lineage>
</organism>
<evidence type="ECO:0000259" key="1">
    <source>
        <dbReference type="PROSITE" id="PS50801"/>
    </source>
</evidence>
<dbReference type="PANTHER" id="PTHR35849">
    <property type="entry name" value="BLR2341 PROTEIN"/>
    <property type="match status" value="1"/>
</dbReference>
<reference evidence="2 3" key="1">
    <citation type="submission" date="2015-05" db="EMBL/GenBank/DDBJ databases">
        <title>Genome sequencing and analysis of members of genus Stenotrophomonas.</title>
        <authorList>
            <person name="Patil P.P."/>
            <person name="Midha S."/>
            <person name="Patil P.B."/>
        </authorList>
    </citation>
    <scope>NUCLEOTIDE SEQUENCE [LARGE SCALE GENOMIC DNA]</scope>
    <source>
        <strain evidence="2 3">DSM 18929</strain>
    </source>
</reference>
<dbReference type="EMBL" id="LDJI01000045">
    <property type="protein sequence ID" value="KRG61944.1"/>
    <property type="molecule type" value="Genomic_DNA"/>
</dbReference>
<sequence length="102" mass="10704">MASDVTFRIEGDTLHLAGVLDRDAVTELWPQLVRGLGPLRQLDLQTVERIDSAGLALVSELAARLRAQGGGNVTGTPAGLQELCAAYRLSPTLDFNASSAGS</sequence>
<dbReference type="STRING" id="405444.ABB26_17545"/>
<dbReference type="Pfam" id="PF13466">
    <property type="entry name" value="STAS_2"/>
    <property type="match status" value="1"/>
</dbReference>
<proteinExistence type="predicted"/>
<comment type="caution">
    <text evidence="2">The sequence shown here is derived from an EMBL/GenBank/DDBJ whole genome shotgun (WGS) entry which is preliminary data.</text>
</comment>
<dbReference type="Proteomes" id="UP000050864">
    <property type="component" value="Unassembled WGS sequence"/>
</dbReference>
<dbReference type="SUPFAM" id="SSF52091">
    <property type="entry name" value="SpoIIaa-like"/>
    <property type="match status" value="1"/>
</dbReference>
<dbReference type="Gene3D" id="3.30.750.24">
    <property type="entry name" value="STAS domain"/>
    <property type="match status" value="1"/>
</dbReference>
<dbReference type="InterPro" id="IPR002645">
    <property type="entry name" value="STAS_dom"/>
</dbReference>
<dbReference type="AlphaFoldDB" id="A0A0R0C9W1"/>
<evidence type="ECO:0000313" key="2">
    <source>
        <dbReference type="EMBL" id="KRG61944.1"/>
    </source>
</evidence>
<accession>A0A0R0C9W1</accession>
<dbReference type="OrthoDB" id="5687860at2"/>
<dbReference type="InterPro" id="IPR036513">
    <property type="entry name" value="STAS_dom_sf"/>
</dbReference>
<evidence type="ECO:0000313" key="3">
    <source>
        <dbReference type="Proteomes" id="UP000050864"/>
    </source>
</evidence>
<feature type="domain" description="STAS" evidence="1">
    <location>
        <begin position="14"/>
        <end position="69"/>
    </location>
</feature>
<dbReference type="PANTHER" id="PTHR35849:SF1">
    <property type="entry name" value="INTERMEMBRANE PHOSPHOLIPID TRANSPORT SYSTEM BINDING PROTEIN MLAB"/>
    <property type="match status" value="1"/>
</dbReference>
<keyword evidence="3" id="KW-1185">Reference proteome</keyword>
<protein>
    <submittedName>
        <fullName evidence="2">Anti-sigma B factor antagonist</fullName>
    </submittedName>
</protein>
<dbReference type="InterPro" id="IPR058548">
    <property type="entry name" value="MlaB-like_STAS"/>
</dbReference>
<dbReference type="PATRIC" id="fig|405444.3.peg.3029"/>